<dbReference type="Proteomes" id="UP000075615">
    <property type="component" value="Unassembled WGS sequence"/>
</dbReference>
<reference evidence="2 3" key="1">
    <citation type="submission" date="2016-01" db="EMBL/GenBank/DDBJ databases">
        <title>Genome sequencing of Roseivirga echinicomitans KMM 6058.</title>
        <authorList>
            <person name="Selvaratnam C."/>
            <person name="Thevarajoo S."/>
            <person name="Goh K.M."/>
            <person name="Ee R."/>
            <person name="Chan K.-G."/>
            <person name="Chong C.S."/>
        </authorList>
    </citation>
    <scope>NUCLEOTIDE SEQUENCE [LARGE SCALE GENOMIC DNA]</scope>
    <source>
        <strain evidence="2 3">KMM 6058</strain>
    </source>
</reference>
<dbReference type="AlphaFoldDB" id="A0A150XQ05"/>
<dbReference type="EMBL" id="LRDB01000007">
    <property type="protein sequence ID" value="KYG80784.1"/>
    <property type="molecule type" value="Genomic_DNA"/>
</dbReference>
<organism evidence="2 3">
    <name type="scientific">Roseivirga echinicomitans</name>
    <dbReference type="NCBI Taxonomy" id="296218"/>
    <lineage>
        <taxon>Bacteria</taxon>
        <taxon>Pseudomonadati</taxon>
        <taxon>Bacteroidota</taxon>
        <taxon>Cytophagia</taxon>
        <taxon>Cytophagales</taxon>
        <taxon>Roseivirgaceae</taxon>
        <taxon>Roseivirga</taxon>
    </lineage>
</organism>
<dbReference type="PANTHER" id="PTHR20883:SF48">
    <property type="entry name" value="ECTOINE DIOXYGENASE"/>
    <property type="match status" value="1"/>
</dbReference>
<evidence type="ECO:0008006" key="4">
    <source>
        <dbReference type="Google" id="ProtNLM"/>
    </source>
</evidence>
<comment type="cofactor">
    <cofactor evidence="1">
        <name>Fe(2+)</name>
        <dbReference type="ChEBI" id="CHEBI:29033"/>
    </cofactor>
</comment>
<dbReference type="Pfam" id="PF05721">
    <property type="entry name" value="PhyH"/>
    <property type="match status" value="1"/>
</dbReference>
<comment type="caution">
    <text evidence="2">The sequence shown here is derived from an EMBL/GenBank/DDBJ whole genome shotgun (WGS) entry which is preliminary data.</text>
</comment>
<evidence type="ECO:0000256" key="1">
    <source>
        <dbReference type="ARBA" id="ARBA00001954"/>
    </source>
</evidence>
<keyword evidence="3" id="KW-1185">Reference proteome</keyword>
<name>A0A150XQ05_9BACT</name>
<dbReference type="RefSeq" id="WP_068413681.1">
    <property type="nucleotide sequence ID" value="NZ_LRDB01000007.1"/>
</dbReference>
<dbReference type="GO" id="GO:0016706">
    <property type="term" value="F:2-oxoglutarate-dependent dioxygenase activity"/>
    <property type="evidence" value="ECO:0007669"/>
    <property type="project" value="UniProtKB-ARBA"/>
</dbReference>
<evidence type="ECO:0000313" key="3">
    <source>
        <dbReference type="Proteomes" id="UP000075615"/>
    </source>
</evidence>
<dbReference type="SUPFAM" id="SSF51197">
    <property type="entry name" value="Clavaminate synthase-like"/>
    <property type="match status" value="1"/>
</dbReference>
<evidence type="ECO:0000313" key="2">
    <source>
        <dbReference type="EMBL" id="KYG80784.1"/>
    </source>
</evidence>
<dbReference type="Gene3D" id="2.60.120.620">
    <property type="entry name" value="q2cbj1_9rhob like domain"/>
    <property type="match status" value="1"/>
</dbReference>
<accession>A0A150XQ05</accession>
<dbReference type="GO" id="GO:0005506">
    <property type="term" value="F:iron ion binding"/>
    <property type="evidence" value="ECO:0007669"/>
    <property type="project" value="UniProtKB-ARBA"/>
</dbReference>
<dbReference type="InterPro" id="IPR008775">
    <property type="entry name" value="Phytyl_CoA_dOase-like"/>
</dbReference>
<dbReference type="OrthoDB" id="976214at2"/>
<sequence>MDSLSPQQREFLEINGYLIIKGLLDSEKIRELKHRLIEIRRHEGPRVGEYGYSKIREDLIKQNSNFRLWGFDLFYTILKFICSFLPLTRISIQSKSAYYNGQNSWKIEIRQMLIAIREQFDSKDQRICDLVNKGEVFSIFYRHPLILEAVKNVVGEEFKLSSLNIRSPKRNNNPQDMHVDWPWAVGSDESYACNALWLLDDMDESNGPTRLIPGSHKWAKIPSEGMQYLKSTHPKEIQITAKAGDVLFLNSHIWHGGTTNITGNPRAIVQSYYVHKAHPSQQVQRNQIRSNTFSYLNDEDLRVLDILGD</sequence>
<dbReference type="STRING" id="296218.AWN68_16905"/>
<proteinExistence type="predicted"/>
<protein>
    <recommendedName>
        <fullName evidence="4">Phytanoyl-CoA dioxygenase</fullName>
    </recommendedName>
</protein>
<gene>
    <name evidence="2" type="ORF">AWN68_16905</name>
</gene>
<dbReference type="PANTHER" id="PTHR20883">
    <property type="entry name" value="PHYTANOYL-COA DIOXYGENASE DOMAIN CONTAINING 1"/>
    <property type="match status" value="1"/>
</dbReference>